<feature type="domain" description="Glyoxalase/fosfomycin resistance/dioxygenase" evidence="1">
    <location>
        <begin position="18"/>
        <end position="145"/>
    </location>
</feature>
<dbReference type="AlphaFoldDB" id="A0A3E0AVE8"/>
<evidence type="ECO:0000259" key="1">
    <source>
        <dbReference type="Pfam" id="PF00903"/>
    </source>
</evidence>
<dbReference type="RefSeq" id="WP_115885302.1">
    <property type="nucleotide sequence ID" value="NZ_CBCSHX010000006.1"/>
</dbReference>
<proteinExistence type="predicted"/>
<sequence>MIYNIIYWAEVYNVNALETLEFYEKNFDAVINSKSLATDPMFADALDEMGMSKEDAETFVMNAEFEVLGQKFMASSTWGHKEIDNAGAAAAFTFDINNPDELEQVKSFYSKAIEAGCHADMEAGPTEWTEYFASFKDPYGVSWMISGE</sequence>
<dbReference type="SUPFAM" id="SSF54593">
    <property type="entry name" value="Glyoxalase/Bleomycin resistance protein/Dihydroxybiphenyl dioxygenase"/>
    <property type="match status" value="1"/>
</dbReference>
<comment type="caution">
    <text evidence="2">The sequence shown here is derived from an EMBL/GenBank/DDBJ whole genome shotgun (WGS) entry which is preliminary data.</text>
</comment>
<dbReference type="EMBL" id="QUMW01000012">
    <property type="protein sequence ID" value="REG23753.1"/>
    <property type="molecule type" value="Genomic_DNA"/>
</dbReference>
<accession>A0A3E0AVE8</accession>
<evidence type="ECO:0000313" key="3">
    <source>
        <dbReference type="Proteomes" id="UP000257076"/>
    </source>
</evidence>
<reference evidence="2 3" key="1">
    <citation type="submission" date="2018-08" db="EMBL/GenBank/DDBJ databases">
        <title>Genomic Encyclopedia of Type Strains, Phase IV (KMG-IV): sequencing the most valuable type-strain genomes for metagenomic binning, comparative biology and taxonomic classification.</title>
        <authorList>
            <person name="Goeker M."/>
        </authorList>
    </citation>
    <scope>NUCLEOTIDE SEQUENCE [LARGE SCALE GENOMIC DNA]</scope>
    <source>
        <strain evidence="2 3">DSM 17274</strain>
    </source>
</reference>
<dbReference type="Pfam" id="PF00903">
    <property type="entry name" value="Glyoxalase"/>
    <property type="match status" value="1"/>
</dbReference>
<organism evidence="2 3">
    <name type="scientific">Jeotgalicoccus halotolerans</name>
    <dbReference type="NCBI Taxonomy" id="157227"/>
    <lineage>
        <taxon>Bacteria</taxon>
        <taxon>Bacillati</taxon>
        <taxon>Bacillota</taxon>
        <taxon>Bacilli</taxon>
        <taxon>Bacillales</taxon>
        <taxon>Staphylococcaceae</taxon>
        <taxon>Jeotgalicoccus</taxon>
    </lineage>
</organism>
<dbReference type="Gene3D" id="3.10.180.10">
    <property type="entry name" value="2,3-Dihydroxybiphenyl 1,2-Dioxygenase, domain 1"/>
    <property type="match status" value="1"/>
</dbReference>
<keyword evidence="3" id="KW-1185">Reference proteome</keyword>
<dbReference type="InterPro" id="IPR004360">
    <property type="entry name" value="Glyas_Fos-R_dOase_dom"/>
</dbReference>
<dbReference type="PANTHER" id="PTHR33990:SF5">
    <property type="entry name" value="PHNB-LIKE DOMAIN-CONTAINING PROTEIN"/>
    <property type="match status" value="1"/>
</dbReference>
<dbReference type="InterPro" id="IPR029068">
    <property type="entry name" value="Glyas_Bleomycin-R_OHBP_Dase"/>
</dbReference>
<protein>
    <submittedName>
        <fullName evidence="2">PhnB protein</fullName>
    </submittedName>
</protein>
<evidence type="ECO:0000313" key="2">
    <source>
        <dbReference type="EMBL" id="REG23753.1"/>
    </source>
</evidence>
<dbReference type="OrthoDB" id="9795306at2"/>
<dbReference type="Proteomes" id="UP000257076">
    <property type="component" value="Unassembled WGS sequence"/>
</dbReference>
<dbReference type="PANTHER" id="PTHR33990">
    <property type="entry name" value="PROTEIN YJDN-RELATED"/>
    <property type="match status" value="1"/>
</dbReference>
<name>A0A3E0AVE8_9STAP</name>
<gene>
    <name evidence="2" type="ORF">DFR63_1499</name>
</gene>